<dbReference type="SUPFAM" id="SSF53098">
    <property type="entry name" value="Ribonuclease H-like"/>
    <property type="match status" value="1"/>
</dbReference>
<dbReference type="Proteomes" id="UP000242263">
    <property type="component" value="Unassembled WGS sequence"/>
</dbReference>
<evidence type="ECO:0000259" key="1">
    <source>
        <dbReference type="PROSITE" id="PS50994"/>
    </source>
</evidence>
<dbReference type="AlphaFoldDB" id="A0A2I1M1K0"/>
<dbReference type="InterPro" id="IPR036397">
    <property type="entry name" value="RNaseH_sf"/>
</dbReference>
<evidence type="ECO:0000313" key="2">
    <source>
        <dbReference type="EMBL" id="PKZ13977.1"/>
    </source>
</evidence>
<dbReference type="EMBL" id="PKGU01000008">
    <property type="protein sequence ID" value="PKZ13977.1"/>
    <property type="molecule type" value="Genomic_DNA"/>
</dbReference>
<sequence>MDHSSRNIAIILYVLESGASVKDAASVFHVSDRWVRKLLARYRSGGLNAVKTRSTRPHTMPSKTSDSMVDLICSTRVWLHEQGWDNGAHTIRDWLVRRYPDETIPSVATIWRIVKKAGLVQPQPVKRPRCSYRRFQADLPNELWQSDFTHIHLRDGKECEVIGWIDDHSRCIMYLRAFERITGRIVVDSFTQAISIYGVPQATLTDNGCVYTEHSTQKHPHKHKAHTLQPQ</sequence>
<protein>
    <recommendedName>
        <fullName evidence="1">Integrase catalytic domain-containing protein</fullName>
    </recommendedName>
</protein>
<dbReference type="GO" id="GO:0003676">
    <property type="term" value="F:nucleic acid binding"/>
    <property type="evidence" value="ECO:0007669"/>
    <property type="project" value="InterPro"/>
</dbReference>
<organism evidence="2 3">
    <name type="scientific">Alloscardovia omnicolens</name>
    <dbReference type="NCBI Taxonomy" id="419015"/>
    <lineage>
        <taxon>Bacteria</taxon>
        <taxon>Bacillati</taxon>
        <taxon>Actinomycetota</taxon>
        <taxon>Actinomycetes</taxon>
        <taxon>Bifidobacteriales</taxon>
        <taxon>Bifidobacteriaceae</taxon>
        <taxon>Alloscardovia</taxon>
    </lineage>
</organism>
<dbReference type="GO" id="GO:0015074">
    <property type="term" value="P:DNA integration"/>
    <property type="evidence" value="ECO:0007669"/>
    <property type="project" value="InterPro"/>
</dbReference>
<comment type="caution">
    <text evidence="2">The sequence shown here is derived from an EMBL/GenBank/DDBJ whole genome shotgun (WGS) entry which is preliminary data.</text>
</comment>
<dbReference type="InterPro" id="IPR012337">
    <property type="entry name" value="RNaseH-like_sf"/>
</dbReference>
<dbReference type="InterPro" id="IPR001584">
    <property type="entry name" value="Integrase_cat-core"/>
</dbReference>
<dbReference type="SUPFAM" id="SSF46689">
    <property type="entry name" value="Homeodomain-like"/>
    <property type="match status" value="1"/>
</dbReference>
<dbReference type="PROSITE" id="PS50994">
    <property type="entry name" value="INTEGRASE"/>
    <property type="match status" value="1"/>
</dbReference>
<gene>
    <name evidence="2" type="ORF">CYJ32_07825</name>
</gene>
<dbReference type="Pfam" id="PF13518">
    <property type="entry name" value="HTH_28"/>
    <property type="match status" value="1"/>
</dbReference>
<accession>A0A2I1M1K0</accession>
<dbReference type="InterPro" id="IPR009057">
    <property type="entry name" value="Homeodomain-like_sf"/>
</dbReference>
<dbReference type="InterPro" id="IPR055247">
    <property type="entry name" value="InsJ-like_HTH"/>
</dbReference>
<proteinExistence type="predicted"/>
<name>A0A2I1M1K0_9BIFI</name>
<evidence type="ECO:0000313" key="3">
    <source>
        <dbReference type="Proteomes" id="UP000242263"/>
    </source>
</evidence>
<reference evidence="2 3" key="1">
    <citation type="submission" date="2017-12" db="EMBL/GenBank/DDBJ databases">
        <title>Phylogenetic diversity of female urinary microbiome.</title>
        <authorList>
            <person name="Thomas-White K."/>
            <person name="Wolfe A.J."/>
        </authorList>
    </citation>
    <scope>NUCLEOTIDE SEQUENCE [LARGE SCALE GENOMIC DNA]</scope>
    <source>
        <strain evidence="2 3">UMB0064</strain>
    </source>
</reference>
<dbReference type="RefSeq" id="WP_101541637.1">
    <property type="nucleotide sequence ID" value="NZ_PKGU01000008.1"/>
</dbReference>
<feature type="domain" description="Integrase catalytic" evidence="1">
    <location>
        <begin position="136"/>
        <end position="231"/>
    </location>
</feature>
<dbReference type="Gene3D" id="3.30.420.10">
    <property type="entry name" value="Ribonuclease H-like superfamily/Ribonuclease H"/>
    <property type="match status" value="1"/>
</dbReference>
<dbReference type="Pfam" id="PF00665">
    <property type="entry name" value="rve"/>
    <property type="match status" value="1"/>
</dbReference>